<dbReference type="InterPro" id="IPR006941">
    <property type="entry name" value="RNase_CAF1"/>
</dbReference>
<evidence type="ECO:0000256" key="1">
    <source>
        <dbReference type="ARBA" id="ARBA00008372"/>
    </source>
</evidence>
<evidence type="ECO:0000313" key="4">
    <source>
        <dbReference type="Proteomes" id="UP000001876"/>
    </source>
</evidence>
<evidence type="ECO:0000256" key="2">
    <source>
        <dbReference type="SAM" id="MobiDB-lite"/>
    </source>
</evidence>
<dbReference type="InterPro" id="IPR051181">
    <property type="entry name" value="CAF1_poly(A)_ribonucleases"/>
</dbReference>
<accession>C1MNS3</accession>
<protein>
    <submittedName>
        <fullName evidence="3">Predicted protein</fullName>
    </submittedName>
</protein>
<dbReference type="STRING" id="564608.C1MNS3"/>
<feature type="compositionally biased region" description="Low complexity" evidence="2">
    <location>
        <begin position="74"/>
        <end position="83"/>
    </location>
</feature>
<name>C1MNS3_MICPC</name>
<feature type="compositionally biased region" description="Pro residues" evidence="2">
    <location>
        <begin position="63"/>
        <end position="73"/>
    </location>
</feature>
<organism evidence="4">
    <name type="scientific">Micromonas pusilla (strain CCMP1545)</name>
    <name type="common">Picoplanktonic green alga</name>
    <dbReference type="NCBI Taxonomy" id="564608"/>
    <lineage>
        <taxon>Eukaryota</taxon>
        <taxon>Viridiplantae</taxon>
        <taxon>Chlorophyta</taxon>
        <taxon>Mamiellophyceae</taxon>
        <taxon>Mamiellales</taxon>
        <taxon>Mamiellaceae</taxon>
        <taxon>Micromonas</taxon>
    </lineage>
</organism>
<dbReference type="SUPFAM" id="SSF53098">
    <property type="entry name" value="Ribonuclease H-like"/>
    <property type="match status" value="1"/>
</dbReference>
<dbReference type="RefSeq" id="XP_003057160.1">
    <property type="nucleotide sequence ID" value="XM_003057114.1"/>
</dbReference>
<dbReference type="Proteomes" id="UP000001876">
    <property type="component" value="Unassembled WGS sequence"/>
</dbReference>
<dbReference type="GO" id="GO:0003723">
    <property type="term" value="F:RNA binding"/>
    <property type="evidence" value="ECO:0007669"/>
    <property type="project" value="TreeGrafter"/>
</dbReference>
<dbReference type="GeneID" id="9682599"/>
<dbReference type="Gene3D" id="3.30.420.10">
    <property type="entry name" value="Ribonuclease H-like superfamily/Ribonuclease H"/>
    <property type="match status" value="1"/>
</dbReference>
<keyword evidence="4" id="KW-1185">Reference proteome</keyword>
<sequence length="285" mass="32065">MDVTRDTFEAAIDALEAAVADPHFAFWRCARARAPLPPSIRARGDSDRIVLFFSHARSRPPPRPRVPASPRPRVPAAHRPSVPHLARPTHRSFDCEFTGLNAGAHTVFDLLDTPEERFRKVHACVRAFAVLQYGVCTFHFDPRSRRWTARPFNFWLFPDHRALPDASAFGCQASSLSFLANNGFDFNKCIREGVPYVPASERARAEARRDRNRDRPPIVPSNDRDRGVVAALIAVVTAWLKLTDESDDAHGELVLEPTNAFLRALTYQARSVWSRAASRTTAFAW</sequence>
<dbReference type="OrthoDB" id="1432093at2759"/>
<dbReference type="KEGG" id="mpp:MICPUCDRAFT_56009"/>
<feature type="region of interest" description="Disordered" evidence="2">
    <location>
        <begin position="202"/>
        <end position="222"/>
    </location>
</feature>
<dbReference type="PANTHER" id="PTHR15092:SF22">
    <property type="entry name" value="POLY(A)-SPECIFIC RIBONUCLEASE PNLDC1"/>
    <property type="match status" value="1"/>
</dbReference>
<reference evidence="3 4" key="1">
    <citation type="journal article" date="2009" name="Science">
        <title>Green evolution and dynamic adaptations revealed by genomes of the marine picoeukaryotes Micromonas.</title>
        <authorList>
            <person name="Worden A.Z."/>
            <person name="Lee J.H."/>
            <person name="Mock T."/>
            <person name="Rouze P."/>
            <person name="Simmons M.P."/>
            <person name="Aerts A.L."/>
            <person name="Allen A.E."/>
            <person name="Cuvelier M.L."/>
            <person name="Derelle E."/>
            <person name="Everett M.V."/>
            <person name="Foulon E."/>
            <person name="Grimwood J."/>
            <person name="Gundlach H."/>
            <person name="Henrissat B."/>
            <person name="Napoli C."/>
            <person name="McDonald S.M."/>
            <person name="Parker M.S."/>
            <person name="Rombauts S."/>
            <person name="Salamov A."/>
            <person name="Von Dassow P."/>
            <person name="Badger J.H."/>
            <person name="Coutinho P.M."/>
            <person name="Demir E."/>
            <person name="Dubchak I."/>
            <person name="Gentemann C."/>
            <person name="Eikrem W."/>
            <person name="Gready J.E."/>
            <person name="John U."/>
            <person name="Lanier W."/>
            <person name="Lindquist E.A."/>
            <person name="Lucas S."/>
            <person name="Mayer K.F."/>
            <person name="Moreau H."/>
            <person name="Not F."/>
            <person name="Otillar R."/>
            <person name="Panaud O."/>
            <person name="Pangilinan J."/>
            <person name="Paulsen I."/>
            <person name="Piegu B."/>
            <person name="Poliakov A."/>
            <person name="Robbens S."/>
            <person name="Schmutz J."/>
            <person name="Toulza E."/>
            <person name="Wyss T."/>
            <person name="Zelensky A."/>
            <person name="Zhou K."/>
            <person name="Armbrust E.V."/>
            <person name="Bhattacharya D."/>
            <person name="Goodenough U.W."/>
            <person name="Van de Peer Y."/>
            <person name="Grigoriev I.V."/>
        </authorList>
    </citation>
    <scope>NUCLEOTIDE SEQUENCE [LARGE SCALE GENOMIC DNA]</scope>
    <source>
        <strain evidence="3 4">CCMP1545</strain>
    </source>
</reference>
<dbReference type="eggNOG" id="KOG1990">
    <property type="taxonomic scope" value="Eukaryota"/>
</dbReference>
<dbReference type="EMBL" id="GG663737">
    <property type="protein sequence ID" value="EEH58805.1"/>
    <property type="molecule type" value="Genomic_DNA"/>
</dbReference>
<feature type="region of interest" description="Disordered" evidence="2">
    <location>
        <begin position="57"/>
        <end position="83"/>
    </location>
</feature>
<gene>
    <name evidence="3" type="ORF">MICPUCDRAFT_56009</name>
</gene>
<dbReference type="InterPro" id="IPR036397">
    <property type="entry name" value="RNaseH_sf"/>
</dbReference>
<dbReference type="PANTHER" id="PTHR15092">
    <property type="entry name" value="POLY A -SPECIFIC RIBONUCLEASE/TARGET OF EGR1, MEMBER 1"/>
    <property type="match status" value="1"/>
</dbReference>
<dbReference type="GO" id="GO:0000175">
    <property type="term" value="F:3'-5'-RNA exonuclease activity"/>
    <property type="evidence" value="ECO:0007669"/>
    <property type="project" value="TreeGrafter"/>
</dbReference>
<proteinExistence type="inferred from homology"/>
<comment type="similarity">
    <text evidence="1">Belongs to the CAF1 family.</text>
</comment>
<evidence type="ECO:0000313" key="3">
    <source>
        <dbReference type="EMBL" id="EEH58805.1"/>
    </source>
</evidence>
<dbReference type="InterPro" id="IPR012337">
    <property type="entry name" value="RNaseH-like_sf"/>
</dbReference>
<dbReference type="AlphaFoldDB" id="C1MNS3"/>
<dbReference type="Pfam" id="PF04857">
    <property type="entry name" value="CAF1"/>
    <property type="match status" value="1"/>
</dbReference>